<reference evidence="2 3" key="2">
    <citation type="submission" date="2016-06" db="EMBL/GenBank/DDBJ databases">
        <title>Pedobacter psychrophilus sp. nov., isolated from Antarctic fragmentary rock.</title>
        <authorList>
            <person name="Svec P."/>
        </authorList>
    </citation>
    <scope>NUCLEOTIDE SEQUENCE [LARGE SCALE GENOMIC DNA]</scope>
    <source>
        <strain evidence="2 3">CCM 8644</strain>
    </source>
</reference>
<proteinExistence type="predicted"/>
<feature type="transmembrane region" description="Helical" evidence="1">
    <location>
        <begin position="130"/>
        <end position="148"/>
    </location>
</feature>
<dbReference type="EMBL" id="LWHJ01000031">
    <property type="protein sequence ID" value="OAQ38063.1"/>
    <property type="molecule type" value="Genomic_DNA"/>
</dbReference>
<dbReference type="OrthoDB" id="5114860at2"/>
<feature type="transmembrane region" description="Helical" evidence="1">
    <location>
        <begin position="81"/>
        <end position="100"/>
    </location>
</feature>
<feature type="transmembrane region" description="Helical" evidence="1">
    <location>
        <begin position="42"/>
        <end position="61"/>
    </location>
</feature>
<accession>A0A179DC73</accession>
<dbReference type="Proteomes" id="UP000078459">
    <property type="component" value="Unassembled WGS sequence"/>
</dbReference>
<comment type="caution">
    <text evidence="2">The sequence shown here is derived from an EMBL/GenBank/DDBJ whole genome shotgun (WGS) entry which is preliminary data.</text>
</comment>
<protein>
    <submittedName>
        <fullName evidence="2">Uncharacterized protein</fullName>
    </submittedName>
</protein>
<sequence length="182" mass="20372">MDSLKESQNDMKMGYGYGSVGILISGIFWISSSFVFNLKSPIYGIWTLIIGGVFIFPLSMLFGKILGIKGNHNKKNQLGKLAMEGTIWMIICIPLAYGLSLTKVEWFFQGMMIIIGGRYLTFATIYGTKLYWILGATLILASYILFTYKIDGSYSAFTGGLIEVLFSIILFVIYRNSIKESV</sequence>
<reference evidence="2 3" key="1">
    <citation type="submission" date="2016-04" db="EMBL/GenBank/DDBJ databases">
        <authorList>
            <person name="Evans L.H."/>
            <person name="Alamgir A."/>
            <person name="Owens N."/>
            <person name="Weber N.D."/>
            <person name="Virtaneva K."/>
            <person name="Barbian K."/>
            <person name="Babar A."/>
            <person name="Rosenke K."/>
        </authorList>
    </citation>
    <scope>NUCLEOTIDE SEQUENCE [LARGE SCALE GENOMIC DNA]</scope>
    <source>
        <strain evidence="2 3">CCM 8644</strain>
    </source>
</reference>
<dbReference type="InterPro" id="IPR053824">
    <property type="entry name" value="DUF7010"/>
</dbReference>
<gene>
    <name evidence="2" type="ORF">A5893_14755</name>
</gene>
<feature type="transmembrane region" description="Helical" evidence="1">
    <location>
        <begin position="15"/>
        <end position="36"/>
    </location>
</feature>
<dbReference type="Pfam" id="PF22765">
    <property type="entry name" value="DUF7010"/>
    <property type="match status" value="1"/>
</dbReference>
<dbReference type="STRING" id="1826909.A5893_14755"/>
<keyword evidence="1" id="KW-1133">Transmembrane helix</keyword>
<dbReference type="RefSeq" id="WP_068823457.1">
    <property type="nucleotide sequence ID" value="NZ_LWHJ01000031.1"/>
</dbReference>
<keyword evidence="1" id="KW-0812">Transmembrane</keyword>
<keyword evidence="1" id="KW-0472">Membrane</keyword>
<evidence type="ECO:0000313" key="3">
    <source>
        <dbReference type="Proteomes" id="UP000078459"/>
    </source>
</evidence>
<feature type="transmembrane region" description="Helical" evidence="1">
    <location>
        <begin position="154"/>
        <end position="174"/>
    </location>
</feature>
<organism evidence="2 3">
    <name type="scientific">Pedobacter psychrophilus</name>
    <dbReference type="NCBI Taxonomy" id="1826909"/>
    <lineage>
        <taxon>Bacteria</taxon>
        <taxon>Pseudomonadati</taxon>
        <taxon>Bacteroidota</taxon>
        <taxon>Sphingobacteriia</taxon>
        <taxon>Sphingobacteriales</taxon>
        <taxon>Sphingobacteriaceae</taxon>
        <taxon>Pedobacter</taxon>
    </lineage>
</organism>
<evidence type="ECO:0000256" key="1">
    <source>
        <dbReference type="SAM" id="Phobius"/>
    </source>
</evidence>
<keyword evidence="3" id="KW-1185">Reference proteome</keyword>
<name>A0A179DC73_9SPHI</name>
<evidence type="ECO:0000313" key="2">
    <source>
        <dbReference type="EMBL" id="OAQ38063.1"/>
    </source>
</evidence>
<dbReference type="AlphaFoldDB" id="A0A179DC73"/>